<keyword evidence="3" id="KW-1185">Reference proteome</keyword>
<dbReference type="SUPFAM" id="SSF55681">
    <property type="entry name" value="Class II aaRS and biotin synthetases"/>
    <property type="match status" value="1"/>
</dbReference>
<dbReference type="GO" id="GO:0033819">
    <property type="term" value="F:lipoyl(octanoyl) transferase activity"/>
    <property type="evidence" value="ECO:0007669"/>
    <property type="project" value="UniProtKB-EC"/>
</dbReference>
<dbReference type="InterPro" id="IPR004143">
    <property type="entry name" value="BPL_LPL_catalytic"/>
</dbReference>
<dbReference type="PANTHER" id="PTHR43679:SF2">
    <property type="entry name" value="OCTANOYL-[GCVH]:PROTEIN N-OCTANOYLTRANSFERASE"/>
    <property type="match status" value="1"/>
</dbReference>
<dbReference type="EMBL" id="CP036432">
    <property type="protein sequence ID" value="QDV88064.1"/>
    <property type="molecule type" value="Genomic_DNA"/>
</dbReference>
<dbReference type="InterPro" id="IPR045864">
    <property type="entry name" value="aa-tRNA-synth_II/BPL/LPL"/>
</dbReference>
<dbReference type="Gene3D" id="3.30.930.10">
    <property type="entry name" value="Bira Bifunctional Protein, Domain 2"/>
    <property type="match status" value="1"/>
</dbReference>
<dbReference type="PANTHER" id="PTHR43679">
    <property type="entry name" value="OCTANOYLTRANSFERASE LIPM-RELATED"/>
    <property type="match status" value="1"/>
</dbReference>
<accession>A0ABX5Y1B9</accession>
<dbReference type="Proteomes" id="UP000318081">
    <property type="component" value="Chromosome"/>
</dbReference>
<evidence type="ECO:0000259" key="1">
    <source>
        <dbReference type="PROSITE" id="PS51733"/>
    </source>
</evidence>
<keyword evidence="2" id="KW-0012">Acyltransferase</keyword>
<organism evidence="2 3">
    <name type="scientific">Stieleria magnilauensis</name>
    <dbReference type="NCBI Taxonomy" id="2527963"/>
    <lineage>
        <taxon>Bacteria</taxon>
        <taxon>Pseudomonadati</taxon>
        <taxon>Planctomycetota</taxon>
        <taxon>Planctomycetia</taxon>
        <taxon>Pirellulales</taxon>
        <taxon>Pirellulaceae</taxon>
        <taxon>Stieleria</taxon>
    </lineage>
</organism>
<reference evidence="2 3" key="1">
    <citation type="submission" date="2019-02" db="EMBL/GenBank/DDBJ databases">
        <title>Deep-cultivation of Planctomycetes and their phenomic and genomic characterization uncovers novel biology.</title>
        <authorList>
            <person name="Wiegand S."/>
            <person name="Jogler M."/>
            <person name="Boedeker C."/>
            <person name="Pinto D."/>
            <person name="Vollmers J."/>
            <person name="Rivas-Marin E."/>
            <person name="Kohn T."/>
            <person name="Peeters S.H."/>
            <person name="Heuer A."/>
            <person name="Rast P."/>
            <person name="Oberbeckmann S."/>
            <person name="Bunk B."/>
            <person name="Jeske O."/>
            <person name="Meyerdierks A."/>
            <person name="Storesund J.E."/>
            <person name="Kallscheuer N."/>
            <person name="Luecker S."/>
            <person name="Lage O.M."/>
            <person name="Pohl T."/>
            <person name="Merkel B.J."/>
            <person name="Hornburger P."/>
            <person name="Mueller R.-W."/>
            <person name="Bruemmer F."/>
            <person name="Labrenz M."/>
            <person name="Spormann A.M."/>
            <person name="Op den Camp H."/>
            <person name="Overmann J."/>
            <person name="Amann R."/>
            <person name="Jetten M.S.M."/>
            <person name="Mascher T."/>
            <person name="Medema M.H."/>
            <person name="Devos D.P."/>
            <person name="Kaster A.-K."/>
            <person name="Ovreas L."/>
            <person name="Rohde M."/>
            <person name="Galperin M.Y."/>
            <person name="Jogler C."/>
        </authorList>
    </citation>
    <scope>NUCLEOTIDE SEQUENCE [LARGE SCALE GENOMIC DNA]</scope>
    <source>
        <strain evidence="2 3">TBK1r</strain>
    </source>
</reference>
<evidence type="ECO:0000313" key="2">
    <source>
        <dbReference type="EMBL" id="QDV88064.1"/>
    </source>
</evidence>
<dbReference type="EC" id="2.3.1.181" evidence="2"/>
<dbReference type="RefSeq" id="WP_145220099.1">
    <property type="nucleotide sequence ID" value="NZ_CP036432.1"/>
</dbReference>
<proteinExistence type="predicted"/>
<feature type="domain" description="BPL/LPL catalytic" evidence="1">
    <location>
        <begin position="39"/>
        <end position="229"/>
    </location>
</feature>
<dbReference type="Pfam" id="PF21948">
    <property type="entry name" value="LplA-B_cat"/>
    <property type="match status" value="1"/>
</dbReference>
<protein>
    <submittedName>
        <fullName evidence="2">Octanoyltransferase LipM</fullName>
        <ecNumber evidence="2">2.3.1.181</ecNumber>
    </submittedName>
</protein>
<keyword evidence="2" id="KW-0808">Transferase</keyword>
<dbReference type="InterPro" id="IPR050664">
    <property type="entry name" value="Octanoyltrans_LipM/LipL"/>
</dbReference>
<gene>
    <name evidence="2" type="primary">lipM</name>
    <name evidence="2" type="ORF">TBK1r_70960</name>
</gene>
<name>A0ABX5Y1B9_9BACT</name>
<evidence type="ECO:0000313" key="3">
    <source>
        <dbReference type="Proteomes" id="UP000318081"/>
    </source>
</evidence>
<dbReference type="PROSITE" id="PS51733">
    <property type="entry name" value="BPL_LPL_CATALYTIC"/>
    <property type="match status" value="1"/>
</dbReference>
<sequence length="259" mass="28820">MTDPRPGRLLFHREGESAWNMAVDQAIAESVSANAPSGSAPTYTLRFYTWAAPTLSLGYFQSSADASPRFDIAERVRRSTGGGAILHHHELTYSLTVPSSAGEHGARTDLYRRVHAAIINALHRHGIDARPYYLNKTPAAKTLAASDDPFLCFQRRTDEDLIVSGYKVLGSAQRRFKRSILQHGSLLLRASEYASELPGLVDLTPISLDPETLWKRISEEFAALSGIAFESDVLTATEWTRADEIVASRFGRSEWWTRR</sequence>